<evidence type="ECO:0000256" key="1">
    <source>
        <dbReference type="ARBA" id="ARBA00001964"/>
    </source>
</evidence>
<dbReference type="EMBL" id="MBEW02000004">
    <property type="protein sequence ID" value="RDY21743.1"/>
    <property type="molecule type" value="Genomic_DNA"/>
</dbReference>
<evidence type="ECO:0000313" key="6">
    <source>
        <dbReference type="Proteomes" id="UP000093352"/>
    </source>
</evidence>
<dbReference type="STRING" id="1871336.BBG48_02480"/>
<dbReference type="CDD" id="cd02012">
    <property type="entry name" value="TPP_TK"/>
    <property type="match status" value="1"/>
</dbReference>
<name>A0A371IML7_9FIRM</name>
<organism evidence="5 6">
    <name type="scientific">Criibacterium bergeronii</name>
    <dbReference type="NCBI Taxonomy" id="1871336"/>
    <lineage>
        <taxon>Bacteria</taxon>
        <taxon>Bacillati</taxon>
        <taxon>Bacillota</taxon>
        <taxon>Clostridia</taxon>
        <taxon>Peptostreptococcales</taxon>
        <taxon>Filifactoraceae</taxon>
        <taxon>Criibacterium</taxon>
    </lineage>
</organism>
<evidence type="ECO:0000256" key="3">
    <source>
        <dbReference type="ARBA" id="ARBA00023052"/>
    </source>
</evidence>
<sequence length="281" mass="31412">MKKELSDFADLIRYYTLKELGNLGYGHYGGALSIVEVLAVLYGEVMKFDPKNPHSTDRDYFILSKGHAGPSYYATLALSGFFDKEELMTLNANGTNLPSHPDRNKVKGVDMTTGSLGQGVSVAMGVAYYLKSKNMQNKVYIVVGDGELNEGQCWEAFMFASHQKLNNVTVFVDDNKKQLDGYTKDICDMLDLEEKFKAFGFDTCKVNGNDVEQIKKALCEKQNSDKPVCIILDTIKGAKVDYIANMLDNHHVRLSDEGKKIMDETVKKLEQALMEKGLLND</sequence>
<dbReference type="SUPFAM" id="SSF52518">
    <property type="entry name" value="Thiamin diphosphate-binding fold (THDP-binding)"/>
    <property type="match status" value="1"/>
</dbReference>
<dbReference type="Proteomes" id="UP000093352">
    <property type="component" value="Unassembled WGS sequence"/>
</dbReference>
<dbReference type="InterPro" id="IPR029061">
    <property type="entry name" value="THDP-binding"/>
</dbReference>
<dbReference type="InterPro" id="IPR005474">
    <property type="entry name" value="Transketolase_N"/>
</dbReference>
<evidence type="ECO:0000256" key="2">
    <source>
        <dbReference type="ARBA" id="ARBA00007131"/>
    </source>
</evidence>
<comment type="similarity">
    <text evidence="2">Belongs to the transketolase family.</text>
</comment>
<protein>
    <submittedName>
        <fullName evidence="5">Transketolase</fullName>
    </submittedName>
</protein>
<dbReference type="PANTHER" id="PTHR47514">
    <property type="entry name" value="TRANSKETOLASE N-TERMINAL SECTION-RELATED"/>
    <property type="match status" value="1"/>
</dbReference>
<dbReference type="Gene3D" id="3.40.50.970">
    <property type="match status" value="1"/>
</dbReference>
<evidence type="ECO:0000313" key="5">
    <source>
        <dbReference type="EMBL" id="RDY21743.1"/>
    </source>
</evidence>
<dbReference type="PANTHER" id="PTHR47514:SF1">
    <property type="entry name" value="TRANSKETOLASE N-TERMINAL SECTION-RELATED"/>
    <property type="match status" value="1"/>
</dbReference>
<comment type="caution">
    <text evidence="5">The sequence shown here is derived from an EMBL/GenBank/DDBJ whole genome shotgun (WGS) entry which is preliminary data.</text>
</comment>
<dbReference type="RefSeq" id="WP_068912515.1">
    <property type="nucleotide sequence ID" value="NZ_MBEW02000004.1"/>
</dbReference>
<keyword evidence="6" id="KW-1185">Reference proteome</keyword>
<dbReference type="Pfam" id="PF00456">
    <property type="entry name" value="Transketolase_N"/>
    <property type="match status" value="1"/>
</dbReference>
<dbReference type="AlphaFoldDB" id="A0A371IML7"/>
<proteinExistence type="inferred from homology"/>
<keyword evidence="3" id="KW-0786">Thiamine pyrophosphate</keyword>
<accession>A0A371IML7</accession>
<gene>
    <name evidence="5" type="ORF">BBG48_002645</name>
</gene>
<feature type="domain" description="Transketolase N-terminal" evidence="4">
    <location>
        <begin position="8"/>
        <end position="259"/>
    </location>
</feature>
<reference evidence="5 6" key="1">
    <citation type="journal article" date="2016" name="Genome Announc.">
        <title>Draft Genome Sequence of Criibacterium bergeronii gen. nov., sp. nov., Strain CCRI-22567T, Isolated from a Vaginal Sample from a Woman with Bacterial Vaginosis.</title>
        <authorList>
            <person name="Maheux A.F."/>
            <person name="Berube E."/>
            <person name="Boudreau D.K."/>
            <person name="Raymond F."/>
            <person name="Corbeil J."/>
            <person name="Roy P.H."/>
            <person name="Boissinot M."/>
            <person name="Omar R.F."/>
        </authorList>
    </citation>
    <scope>NUCLEOTIDE SEQUENCE [LARGE SCALE GENOMIC DNA]</scope>
    <source>
        <strain evidence="5 6">CCRI-22567</strain>
    </source>
</reference>
<comment type="cofactor">
    <cofactor evidence="1">
        <name>thiamine diphosphate</name>
        <dbReference type="ChEBI" id="CHEBI:58937"/>
    </cofactor>
</comment>
<evidence type="ECO:0000259" key="4">
    <source>
        <dbReference type="Pfam" id="PF00456"/>
    </source>
</evidence>